<dbReference type="PANTHER" id="PTHR46888">
    <property type="entry name" value="ZINC KNUCKLE DOMAINCONTAINING PROTEIN-RELATED"/>
    <property type="match status" value="1"/>
</dbReference>
<dbReference type="OrthoDB" id="6157735at2759"/>
<dbReference type="InterPro" id="IPR036875">
    <property type="entry name" value="Znf_CCHC_sf"/>
</dbReference>
<dbReference type="GO" id="GO:0003676">
    <property type="term" value="F:nucleic acid binding"/>
    <property type="evidence" value="ECO:0007669"/>
    <property type="project" value="InterPro"/>
</dbReference>
<dbReference type="InterPro" id="IPR001878">
    <property type="entry name" value="Znf_CCHC"/>
</dbReference>
<keyword evidence="2" id="KW-0479">Metal-binding</keyword>
<dbReference type="PROSITE" id="PS00141">
    <property type="entry name" value="ASP_PROTEASE"/>
    <property type="match status" value="1"/>
</dbReference>
<dbReference type="SUPFAM" id="SSF57756">
    <property type="entry name" value="Retrovirus zinc finger-like domains"/>
    <property type="match status" value="1"/>
</dbReference>
<evidence type="ECO:0000313" key="6">
    <source>
        <dbReference type="EMBL" id="CAC5383244.1"/>
    </source>
</evidence>
<dbReference type="GO" id="GO:0008270">
    <property type="term" value="F:zinc ion binding"/>
    <property type="evidence" value="ECO:0007669"/>
    <property type="project" value="UniProtKB-KW"/>
</dbReference>
<evidence type="ECO:0000256" key="2">
    <source>
        <dbReference type="PROSITE-ProRule" id="PRU00047"/>
    </source>
</evidence>
<reference evidence="6 7" key="1">
    <citation type="submission" date="2020-06" db="EMBL/GenBank/DDBJ databases">
        <authorList>
            <person name="Li R."/>
            <person name="Bekaert M."/>
        </authorList>
    </citation>
    <scope>NUCLEOTIDE SEQUENCE [LARGE SCALE GENOMIC DNA]</scope>
    <source>
        <strain evidence="7">wild</strain>
    </source>
</reference>
<evidence type="ECO:0000256" key="1">
    <source>
        <dbReference type="ARBA" id="ARBA00022801"/>
    </source>
</evidence>
<dbReference type="PROSITE" id="PS50175">
    <property type="entry name" value="ASP_PROT_RETROV"/>
    <property type="match status" value="1"/>
</dbReference>
<dbReference type="Gene3D" id="4.10.60.10">
    <property type="entry name" value="Zinc finger, CCHC-type"/>
    <property type="match status" value="1"/>
</dbReference>
<sequence length="542" mass="60865">MIRWCQHTRKAVSAIQKPGKPANESSSEKPDNSPVVLGVGSTKSSMDNRLSRIEEHIEKMMSTVTSLVQEKSAKQGTSPSSKSPNQDNRSSNYSPRRNYGRGRGRRNNSTDRRQNRRSYDNNECYYCHKQGHYKRNCPDLWRINNRQQPKQLTPKNNTKDERRVEFEEDNFVQDEVDKTSTGGASVGTLGSAHLFRCVVKIQNKEVNALIDTGSEVTILKDSVFDALTQKPYIIRETTMHGAGRDMRMTCRITNPTEFSIELLAFKETLHVAPIDCDMLIGADFLIKHGAILDVPAKKMNLRNTQVHLRLGGETSTTNAPVVNRVTVQQTVIVPPNSALRIDLESAGMASDYLIEPKGNTTVLVPRTVCAKGQKPTLCFLNITDNPVRIPKGDEVGYTKEVKVIQSIDEEPLQSVGTCTTPSTLKKGSPKSGIPIHLKDLYEDSSSVLSRVISNKETECLAYTLFPSNGMRAERPKWRRTWTGREQRVPNGDMTQESHLTTLSLFLTCIELQQDVLRRPKKILAGNINLKVNILTYLHLFIT</sequence>
<dbReference type="CDD" id="cd00303">
    <property type="entry name" value="retropepsin_like"/>
    <property type="match status" value="1"/>
</dbReference>
<dbReference type="AlphaFoldDB" id="A0A6J8BKA5"/>
<dbReference type="InterPro" id="IPR001995">
    <property type="entry name" value="Peptidase_A2_cat"/>
</dbReference>
<dbReference type="InterPro" id="IPR018061">
    <property type="entry name" value="Retropepsins"/>
</dbReference>
<dbReference type="SUPFAM" id="SSF50630">
    <property type="entry name" value="Acid proteases"/>
    <property type="match status" value="1"/>
</dbReference>
<proteinExistence type="predicted"/>
<dbReference type="InterPro" id="IPR021109">
    <property type="entry name" value="Peptidase_aspartic_dom_sf"/>
</dbReference>
<dbReference type="Pfam" id="PF00077">
    <property type="entry name" value="RVP"/>
    <property type="match status" value="1"/>
</dbReference>
<dbReference type="InterPro" id="IPR001969">
    <property type="entry name" value="Aspartic_peptidase_AS"/>
</dbReference>
<accession>A0A6J8BKA5</accession>
<feature type="domain" description="Peptidase A2" evidence="5">
    <location>
        <begin position="206"/>
        <end position="243"/>
    </location>
</feature>
<dbReference type="Gene3D" id="2.40.70.10">
    <property type="entry name" value="Acid Proteases"/>
    <property type="match status" value="1"/>
</dbReference>
<evidence type="ECO:0000259" key="5">
    <source>
        <dbReference type="PROSITE" id="PS50175"/>
    </source>
</evidence>
<protein>
    <recommendedName>
        <fullName evidence="8">CCHC-type domain-containing protein</fullName>
    </recommendedName>
</protein>
<dbReference type="GO" id="GO:0006508">
    <property type="term" value="P:proteolysis"/>
    <property type="evidence" value="ECO:0007669"/>
    <property type="project" value="InterPro"/>
</dbReference>
<dbReference type="EMBL" id="CACVKT020003356">
    <property type="protein sequence ID" value="CAC5383244.1"/>
    <property type="molecule type" value="Genomic_DNA"/>
</dbReference>
<feature type="region of interest" description="Disordered" evidence="3">
    <location>
        <begin position="1"/>
        <end position="47"/>
    </location>
</feature>
<organism evidence="6 7">
    <name type="scientific">Mytilus coruscus</name>
    <name type="common">Sea mussel</name>
    <dbReference type="NCBI Taxonomy" id="42192"/>
    <lineage>
        <taxon>Eukaryota</taxon>
        <taxon>Metazoa</taxon>
        <taxon>Spiralia</taxon>
        <taxon>Lophotrochozoa</taxon>
        <taxon>Mollusca</taxon>
        <taxon>Bivalvia</taxon>
        <taxon>Autobranchia</taxon>
        <taxon>Pteriomorphia</taxon>
        <taxon>Mytilida</taxon>
        <taxon>Mytiloidea</taxon>
        <taxon>Mytilidae</taxon>
        <taxon>Mytilinae</taxon>
        <taxon>Mytilus</taxon>
    </lineage>
</organism>
<keyword evidence="2" id="KW-0863">Zinc-finger</keyword>
<dbReference type="SMART" id="SM00343">
    <property type="entry name" value="ZnF_C2HC"/>
    <property type="match status" value="1"/>
</dbReference>
<feature type="compositionally biased region" description="Basic residues" evidence="3">
    <location>
        <begin position="1"/>
        <end position="10"/>
    </location>
</feature>
<feature type="compositionally biased region" description="Polar residues" evidence="3">
    <location>
        <begin position="68"/>
        <end position="95"/>
    </location>
</feature>
<evidence type="ECO:0000256" key="3">
    <source>
        <dbReference type="SAM" id="MobiDB-lite"/>
    </source>
</evidence>
<keyword evidence="2" id="KW-0862">Zinc</keyword>
<feature type="region of interest" description="Disordered" evidence="3">
    <location>
        <begin position="68"/>
        <end position="117"/>
    </location>
</feature>
<dbReference type="PANTHER" id="PTHR46888:SF1">
    <property type="entry name" value="RIBONUCLEASE H"/>
    <property type="match status" value="1"/>
</dbReference>
<gene>
    <name evidence="6" type="ORF">MCOR_19008</name>
</gene>
<evidence type="ECO:0000313" key="7">
    <source>
        <dbReference type="Proteomes" id="UP000507470"/>
    </source>
</evidence>
<dbReference type="Proteomes" id="UP000507470">
    <property type="component" value="Unassembled WGS sequence"/>
</dbReference>
<dbReference type="GO" id="GO:0004190">
    <property type="term" value="F:aspartic-type endopeptidase activity"/>
    <property type="evidence" value="ECO:0007669"/>
    <property type="project" value="InterPro"/>
</dbReference>
<feature type="compositionally biased region" description="Basic and acidic residues" evidence="3">
    <location>
        <begin position="108"/>
        <end position="117"/>
    </location>
</feature>
<name>A0A6J8BKA5_MYTCO</name>
<keyword evidence="1" id="KW-0378">Hydrolase</keyword>
<feature type="domain" description="CCHC-type" evidence="4">
    <location>
        <begin position="124"/>
        <end position="139"/>
    </location>
</feature>
<evidence type="ECO:0000259" key="4">
    <source>
        <dbReference type="PROSITE" id="PS50158"/>
    </source>
</evidence>
<evidence type="ECO:0008006" key="8">
    <source>
        <dbReference type="Google" id="ProtNLM"/>
    </source>
</evidence>
<keyword evidence="7" id="KW-1185">Reference proteome</keyword>
<dbReference type="PROSITE" id="PS50158">
    <property type="entry name" value="ZF_CCHC"/>
    <property type="match status" value="1"/>
</dbReference>